<dbReference type="Proteomes" id="UP000324222">
    <property type="component" value="Unassembled WGS sequence"/>
</dbReference>
<comment type="caution">
    <text evidence="1">The sequence shown here is derived from an EMBL/GenBank/DDBJ whole genome shotgun (WGS) entry which is preliminary data.</text>
</comment>
<gene>
    <name evidence="1" type="ORF">E2C01_058627</name>
</gene>
<evidence type="ECO:0000313" key="2">
    <source>
        <dbReference type="Proteomes" id="UP000324222"/>
    </source>
</evidence>
<accession>A0A5B7GX09</accession>
<sequence length="58" mass="6355">MHTWQGGTGFLDFSFMAETGCGEAELGIPLGPLRHRYAHRCLTLTTAREVLSITVSFA</sequence>
<organism evidence="1 2">
    <name type="scientific">Portunus trituberculatus</name>
    <name type="common">Swimming crab</name>
    <name type="synonym">Neptunus trituberculatus</name>
    <dbReference type="NCBI Taxonomy" id="210409"/>
    <lineage>
        <taxon>Eukaryota</taxon>
        <taxon>Metazoa</taxon>
        <taxon>Ecdysozoa</taxon>
        <taxon>Arthropoda</taxon>
        <taxon>Crustacea</taxon>
        <taxon>Multicrustacea</taxon>
        <taxon>Malacostraca</taxon>
        <taxon>Eumalacostraca</taxon>
        <taxon>Eucarida</taxon>
        <taxon>Decapoda</taxon>
        <taxon>Pleocyemata</taxon>
        <taxon>Brachyura</taxon>
        <taxon>Eubrachyura</taxon>
        <taxon>Portunoidea</taxon>
        <taxon>Portunidae</taxon>
        <taxon>Portuninae</taxon>
        <taxon>Portunus</taxon>
    </lineage>
</organism>
<proteinExistence type="predicted"/>
<protein>
    <submittedName>
        <fullName evidence="1">Uncharacterized protein</fullName>
    </submittedName>
</protein>
<dbReference type="AlphaFoldDB" id="A0A5B7GX09"/>
<evidence type="ECO:0000313" key="1">
    <source>
        <dbReference type="EMBL" id="MPC64510.1"/>
    </source>
</evidence>
<keyword evidence="2" id="KW-1185">Reference proteome</keyword>
<name>A0A5B7GX09_PORTR</name>
<dbReference type="EMBL" id="VSRR010022200">
    <property type="protein sequence ID" value="MPC64510.1"/>
    <property type="molecule type" value="Genomic_DNA"/>
</dbReference>
<reference evidence="1 2" key="1">
    <citation type="submission" date="2019-05" db="EMBL/GenBank/DDBJ databases">
        <title>Another draft genome of Portunus trituberculatus and its Hox gene families provides insights of decapod evolution.</title>
        <authorList>
            <person name="Jeong J.-H."/>
            <person name="Song I."/>
            <person name="Kim S."/>
            <person name="Choi T."/>
            <person name="Kim D."/>
            <person name="Ryu S."/>
            <person name="Kim W."/>
        </authorList>
    </citation>
    <scope>NUCLEOTIDE SEQUENCE [LARGE SCALE GENOMIC DNA]</scope>
    <source>
        <tissue evidence="1">Muscle</tissue>
    </source>
</reference>